<protein>
    <submittedName>
        <fullName evidence="1">Uncharacterized protein</fullName>
    </submittedName>
</protein>
<keyword evidence="2" id="KW-1185">Reference proteome</keyword>
<accession>A0AAD1TEK8</accession>
<dbReference type="Proteomes" id="UP001295444">
    <property type="component" value="Chromosome 11"/>
</dbReference>
<reference evidence="1" key="1">
    <citation type="submission" date="2022-03" db="EMBL/GenBank/DDBJ databases">
        <authorList>
            <person name="Alioto T."/>
            <person name="Alioto T."/>
            <person name="Gomez Garrido J."/>
        </authorList>
    </citation>
    <scope>NUCLEOTIDE SEQUENCE</scope>
</reference>
<evidence type="ECO:0000313" key="2">
    <source>
        <dbReference type="Proteomes" id="UP001295444"/>
    </source>
</evidence>
<sequence>MMRNRNQLTKRILDLTLEVNYLLTGEDYIVVKKNAKPTIQRSSPCVLRGSCKTQSPNTVCPSYSLIHEGNNEQNILELTNQIIHLLTGEVWKYLKGQSETYKEVMMERNHPLISLEKMLYKSHVMATEYLQGPSFSWYSIWESGGLLD</sequence>
<proteinExistence type="predicted"/>
<gene>
    <name evidence="1" type="ORF">PECUL_23A002214</name>
</gene>
<organism evidence="1 2">
    <name type="scientific">Pelobates cultripes</name>
    <name type="common">Western spadefoot toad</name>
    <dbReference type="NCBI Taxonomy" id="61616"/>
    <lineage>
        <taxon>Eukaryota</taxon>
        <taxon>Metazoa</taxon>
        <taxon>Chordata</taxon>
        <taxon>Craniata</taxon>
        <taxon>Vertebrata</taxon>
        <taxon>Euteleostomi</taxon>
        <taxon>Amphibia</taxon>
        <taxon>Batrachia</taxon>
        <taxon>Anura</taxon>
        <taxon>Pelobatoidea</taxon>
        <taxon>Pelobatidae</taxon>
        <taxon>Pelobates</taxon>
    </lineage>
</organism>
<dbReference type="EMBL" id="OW240922">
    <property type="protein sequence ID" value="CAH2321888.1"/>
    <property type="molecule type" value="Genomic_DNA"/>
</dbReference>
<name>A0AAD1TEK8_PELCU</name>
<dbReference type="AlphaFoldDB" id="A0AAD1TEK8"/>
<evidence type="ECO:0000313" key="1">
    <source>
        <dbReference type="EMBL" id="CAH2321888.1"/>
    </source>
</evidence>